<evidence type="ECO:0000256" key="7">
    <source>
        <dbReference type="ARBA" id="ARBA00022475"/>
    </source>
</evidence>
<dbReference type="InterPro" id="IPR003501">
    <property type="entry name" value="PTS_EIIB_2/3"/>
</dbReference>
<keyword evidence="12 16" id="KW-0812">Transmembrane</keyword>
<keyword evidence="13 16" id="KW-1133">Transmembrane helix</keyword>
<evidence type="ECO:0000256" key="1">
    <source>
        <dbReference type="ARBA" id="ARBA00001655"/>
    </source>
</evidence>
<feature type="transmembrane region" description="Helical" evidence="16">
    <location>
        <begin position="316"/>
        <end position="339"/>
    </location>
</feature>
<dbReference type="Pfam" id="PF02302">
    <property type="entry name" value="PTS_IIB"/>
    <property type="match status" value="1"/>
</dbReference>
<accession>A0AAJ5EEZ5</accession>
<comment type="subcellular location">
    <subcellularLocation>
        <location evidence="3">Cell membrane</location>
        <topology evidence="3">Multi-pass membrane protein</topology>
    </subcellularLocation>
</comment>
<dbReference type="Proteomes" id="UP000296883">
    <property type="component" value="Chromosome"/>
</dbReference>
<evidence type="ECO:0000256" key="15">
    <source>
        <dbReference type="ARBA" id="ARBA00033349"/>
    </source>
</evidence>
<keyword evidence="21" id="KW-1185">Reference proteome</keyword>
<sequence>MENVTSKKSTKAKVQKFGSFLSGMVMPNIGAFIAWGVITALFIETGWAPNAKLAEMVSPMLTYLLPLLIGYTGGGIVYGQRGSVVGAIATFGIIAGSGIPMFIGAMIMGPLGGWVIKKFDDLFKDKIRAGFEMLVNNFSAGLLGFALAILAFYGIGPVVERLTNLMASGVESIINANLLPLANIFIEPAKILFLNNAINHGILTPIGAEQALEAGKSILFLLETNPGPGLGVLLAFSLFGKGAAKSSAPGAVIIHFLGGIHEIYFPYVMMKPMLFLAVIAGGVSGTFTFQLLDAGLQATASPGSILAIIGMTPKGGYLPVILGVLVATIVSFLVSMVILKADKNDGDDFATQKEKVAASKAESKGQVVSETIVVEKSNNPSIEDVKKIIFACDAGMGSSAMGASILRDKVKKAGLNLSVTNSAINNLSDDDEALIITQEELTERAKAKSPSSLHVSVDNFLSSPKYDEVVEKLKKLN</sequence>
<evidence type="ECO:0000256" key="13">
    <source>
        <dbReference type="ARBA" id="ARBA00022989"/>
    </source>
</evidence>
<dbReference type="GO" id="GO:0009401">
    <property type="term" value="P:phosphoenolpyruvate-dependent sugar phosphotransferase system"/>
    <property type="evidence" value="ECO:0007669"/>
    <property type="project" value="UniProtKB-KW"/>
</dbReference>
<dbReference type="Proteomes" id="UP000297725">
    <property type="component" value="Unassembled WGS sequence"/>
</dbReference>
<reference evidence="19 21" key="2">
    <citation type="journal article" date="2020" name="Int. J. Syst. Evol. Microbiol.">
        <title>Vagococcus xieshaowenii sp. nov., isolated from snow finch (Montifringilla taczanowskii) cloacal content.</title>
        <authorList>
            <person name="Ge Y."/>
            <person name="Yang J."/>
            <person name="Lai X.H."/>
            <person name="Zhang G."/>
            <person name="Jin D."/>
            <person name="Lu S."/>
            <person name="Wang B."/>
            <person name="Huang Y."/>
            <person name="Huang Y."/>
            <person name="Ren Z."/>
            <person name="Zhang X."/>
            <person name="Xu J."/>
        </authorList>
    </citation>
    <scope>NUCLEOTIDE SEQUENCE [LARGE SCALE GENOMIC DNA]</scope>
    <source>
        <strain evidence="19">Personal::cf-49</strain>
        <strain evidence="21">personal::cf-49</strain>
    </source>
</reference>
<evidence type="ECO:0000256" key="11">
    <source>
        <dbReference type="ARBA" id="ARBA00022683"/>
    </source>
</evidence>
<dbReference type="EC" id="2.7.1.197" evidence="4"/>
<dbReference type="PANTHER" id="PTHR30181">
    <property type="entry name" value="MANNITOL PERMEASE IIC COMPONENT"/>
    <property type="match status" value="1"/>
</dbReference>
<evidence type="ECO:0000259" key="18">
    <source>
        <dbReference type="PROSITE" id="PS51104"/>
    </source>
</evidence>
<dbReference type="EMBL" id="SRHU01000013">
    <property type="protein sequence ID" value="TFZ42263.1"/>
    <property type="molecule type" value="Genomic_DNA"/>
</dbReference>
<dbReference type="NCBIfam" id="TIGR00851">
    <property type="entry name" value="mtlA"/>
    <property type="match status" value="1"/>
</dbReference>
<keyword evidence="7" id="KW-1003">Cell membrane</keyword>
<evidence type="ECO:0000256" key="6">
    <source>
        <dbReference type="ARBA" id="ARBA00022448"/>
    </source>
</evidence>
<organism evidence="20 22">
    <name type="scientific">Vagococcus xieshaowenii</name>
    <dbReference type="NCBI Taxonomy" id="2562451"/>
    <lineage>
        <taxon>Bacteria</taxon>
        <taxon>Bacillati</taxon>
        <taxon>Bacillota</taxon>
        <taxon>Bacilli</taxon>
        <taxon>Lactobacillales</taxon>
        <taxon>Enterococcaceae</taxon>
        <taxon>Vagococcus</taxon>
    </lineage>
</organism>
<evidence type="ECO:0000256" key="12">
    <source>
        <dbReference type="ARBA" id="ARBA00022692"/>
    </source>
</evidence>
<evidence type="ECO:0000259" key="17">
    <source>
        <dbReference type="PROSITE" id="PS51099"/>
    </source>
</evidence>
<evidence type="ECO:0000256" key="9">
    <source>
        <dbReference type="ARBA" id="ARBA00022597"/>
    </source>
</evidence>
<dbReference type="GO" id="GO:0022872">
    <property type="term" value="F:protein-N(PI)-phosphohistidine-mannitol phosphotransferase system transmembrane transporter activity"/>
    <property type="evidence" value="ECO:0007669"/>
    <property type="project" value="InterPro"/>
</dbReference>
<dbReference type="GO" id="GO:0005886">
    <property type="term" value="C:plasma membrane"/>
    <property type="evidence" value="ECO:0007669"/>
    <property type="project" value="UniProtKB-SubCell"/>
</dbReference>
<dbReference type="PANTHER" id="PTHR30181:SF2">
    <property type="entry name" value="PTS SYSTEM MANNITOL-SPECIFIC EIICBA COMPONENT"/>
    <property type="match status" value="1"/>
</dbReference>
<keyword evidence="6" id="KW-0813">Transport</keyword>
<dbReference type="InterPro" id="IPR050893">
    <property type="entry name" value="Sugar_PTS"/>
</dbReference>
<evidence type="ECO:0000256" key="8">
    <source>
        <dbReference type="ARBA" id="ARBA00022553"/>
    </source>
</evidence>
<dbReference type="Gene3D" id="3.40.50.2300">
    <property type="match status" value="1"/>
</dbReference>
<dbReference type="InterPro" id="IPR013014">
    <property type="entry name" value="PTS_EIIC_2"/>
</dbReference>
<dbReference type="Pfam" id="PF02378">
    <property type="entry name" value="PTS_EIIC"/>
    <property type="match status" value="1"/>
</dbReference>
<feature type="transmembrane region" description="Helical" evidence="16">
    <location>
        <begin position="63"/>
        <end position="79"/>
    </location>
</feature>
<evidence type="ECO:0000256" key="4">
    <source>
        <dbReference type="ARBA" id="ARBA00011909"/>
    </source>
</evidence>
<evidence type="ECO:0000313" key="21">
    <source>
        <dbReference type="Proteomes" id="UP000296883"/>
    </source>
</evidence>
<dbReference type="GO" id="GO:0090563">
    <property type="term" value="F:protein-phosphocysteine-sugar phosphotransferase activity"/>
    <property type="evidence" value="ECO:0007669"/>
    <property type="project" value="TreeGrafter"/>
</dbReference>
<evidence type="ECO:0000313" key="19">
    <source>
        <dbReference type="EMBL" id="QCA28349.1"/>
    </source>
</evidence>
<feature type="transmembrane region" description="Helical" evidence="16">
    <location>
        <begin position="91"/>
        <end position="116"/>
    </location>
</feature>
<dbReference type="PROSITE" id="PS51099">
    <property type="entry name" value="PTS_EIIB_TYPE_2"/>
    <property type="match status" value="1"/>
</dbReference>
<dbReference type="NCBIfam" id="NF011663">
    <property type="entry name" value="PRK15083.1"/>
    <property type="match status" value="1"/>
</dbReference>
<proteinExistence type="predicted"/>
<feature type="domain" description="PTS EIIC type-2" evidence="18">
    <location>
        <begin position="17"/>
        <end position="352"/>
    </location>
</feature>
<evidence type="ECO:0000313" key="22">
    <source>
        <dbReference type="Proteomes" id="UP000297725"/>
    </source>
</evidence>
<dbReference type="InterPro" id="IPR013011">
    <property type="entry name" value="PTS_EIIB_2"/>
</dbReference>
<keyword evidence="8" id="KW-0597">Phosphoprotein</keyword>
<evidence type="ECO:0000256" key="5">
    <source>
        <dbReference type="ARBA" id="ARBA00021825"/>
    </source>
</evidence>
<name>A0AAJ5EEZ5_9ENTE</name>
<dbReference type="InterPro" id="IPR004718">
    <property type="entry name" value="PTS_IIC_mtl"/>
</dbReference>
<feature type="transmembrane region" description="Helical" evidence="16">
    <location>
        <begin position="273"/>
        <end position="292"/>
    </location>
</feature>
<comment type="catalytic activity">
    <reaction evidence="1">
        <text>D-mannitol(out) + N(pros)-phospho-L-histidyl-[protein] = D-mannitol 1-phosphate(in) + L-histidyl-[protein]</text>
        <dbReference type="Rhea" id="RHEA:33363"/>
        <dbReference type="Rhea" id="RHEA-COMP:9745"/>
        <dbReference type="Rhea" id="RHEA-COMP:9746"/>
        <dbReference type="ChEBI" id="CHEBI:16899"/>
        <dbReference type="ChEBI" id="CHEBI:29979"/>
        <dbReference type="ChEBI" id="CHEBI:61381"/>
        <dbReference type="ChEBI" id="CHEBI:64837"/>
        <dbReference type="EC" id="2.7.1.197"/>
    </reaction>
</comment>
<evidence type="ECO:0000256" key="2">
    <source>
        <dbReference type="ARBA" id="ARBA00002434"/>
    </source>
</evidence>
<feature type="transmembrane region" description="Helical" evidence="16">
    <location>
        <begin position="20"/>
        <end position="43"/>
    </location>
</feature>
<evidence type="ECO:0000256" key="10">
    <source>
        <dbReference type="ARBA" id="ARBA00022679"/>
    </source>
</evidence>
<evidence type="ECO:0000256" key="14">
    <source>
        <dbReference type="ARBA" id="ARBA00023136"/>
    </source>
</evidence>
<evidence type="ECO:0000256" key="3">
    <source>
        <dbReference type="ARBA" id="ARBA00004651"/>
    </source>
</evidence>
<keyword evidence="14 16" id="KW-0472">Membrane</keyword>
<keyword evidence="11" id="KW-0598">Phosphotransferase system</keyword>
<reference evidence="20 22" key="1">
    <citation type="submission" date="2019-03" db="EMBL/GenBank/DDBJ databases">
        <title>Vagococcus sp. was isolated fron gut of Carduelis flavirostris.</title>
        <authorList>
            <person name="Ge Y."/>
        </authorList>
    </citation>
    <scope>NUCLEOTIDE SEQUENCE [LARGE SCALE GENOMIC DNA]</scope>
    <source>
        <strain evidence="20 22">CF-210</strain>
    </source>
</reference>
<evidence type="ECO:0000256" key="16">
    <source>
        <dbReference type="SAM" id="Phobius"/>
    </source>
</evidence>
<comment type="function">
    <text evidence="2">The phosphoenolpyruvate-dependent sugar phosphotransferase system (sugar PTS), a major carbohydrate active transport system, catalyzes the phosphorylation of incoming sugar substrates concomitantly with their translocation across the cell membrane. The enzyme II CmtAB PTS system is involved in D-mannitol transport.</text>
</comment>
<dbReference type="InterPro" id="IPR029503">
    <property type="entry name" value="PTS_EIIB_mannitol"/>
</dbReference>
<dbReference type="CDD" id="cd05567">
    <property type="entry name" value="PTS_IIB_mannitol"/>
    <property type="match status" value="1"/>
</dbReference>
<feature type="transmembrane region" description="Helical" evidence="16">
    <location>
        <begin position="136"/>
        <end position="156"/>
    </location>
</feature>
<feature type="domain" description="PTS EIIB type-2" evidence="17">
    <location>
        <begin position="386"/>
        <end position="477"/>
    </location>
</feature>
<dbReference type="AlphaFoldDB" id="A0AAJ5EEZ5"/>
<protein>
    <recommendedName>
        <fullName evidence="5">PTS system mannitol-specific EIICB component</fullName>
        <ecNumber evidence="4">2.7.1.197</ecNumber>
    </recommendedName>
    <alternativeName>
        <fullName evidence="15">EIICB-Mtl</fullName>
    </alternativeName>
</protein>
<dbReference type="InterPro" id="IPR003352">
    <property type="entry name" value="PTS_EIIC"/>
</dbReference>
<dbReference type="InterPro" id="IPR036095">
    <property type="entry name" value="PTS_EIIB-like_sf"/>
</dbReference>
<dbReference type="EMBL" id="CP038865">
    <property type="protein sequence ID" value="QCA28349.1"/>
    <property type="molecule type" value="Genomic_DNA"/>
</dbReference>
<gene>
    <name evidence="20" type="ORF">E4031_03535</name>
    <name evidence="19" type="ORF">E4Z98_03115</name>
</gene>
<dbReference type="SUPFAM" id="SSF52794">
    <property type="entry name" value="PTS system IIB component-like"/>
    <property type="match status" value="1"/>
</dbReference>
<dbReference type="RefSeq" id="WP_135254045.1">
    <property type="nucleotide sequence ID" value="NZ_CP038865.1"/>
</dbReference>
<keyword evidence="10" id="KW-0808">Transferase</keyword>
<keyword evidence="9" id="KW-0762">Sugar transport</keyword>
<dbReference type="PROSITE" id="PS51104">
    <property type="entry name" value="PTS_EIIC_TYPE_2"/>
    <property type="match status" value="1"/>
</dbReference>
<evidence type="ECO:0000313" key="20">
    <source>
        <dbReference type="EMBL" id="TFZ42263.1"/>
    </source>
</evidence>